<gene>
    <name evidence="1" type="ORF">Ga0061061_11617</name>
</gene>
<accession>A0ABP2A8Q3</accession>
<evidence type="ECO:0000313" key="2">
    <source>
        <dbReference type="Proteomes" id="UP000182178"/>
    </source>
</evidence>
<evidence type="ECO:0000313" key="1">
    <source>
        <dbReference type="EMBL" id="CUA90858.1"/>
    </source>
</evidence>
<name>A0ABP2A8Q3_9HYPH</name>
<protein>
    <submittedName>
        <fullName evidence="1">Uncharacterized protein</fullName>
    </submittedName>
</protein>
<proteinExistence type="predicted"/>
<dbReference type="Proteomes" id="UP000182178">
    <property type="component" value="Unassembled WGS sequence"/>
</dbReference>
<sequence>MTLFRMRAHALAEAYRAVKGNTRAPAAIVLGRWDKVDGYLVGRNDMRCAKWATLVEFFAENWPEEAKWPSDVPHPASAISWRPVEMLELVVPAYCRAQNEALASVSGKALSDGTRLGKFLGGVQDMYTDSAATALAFCAKHWPEGAAEQWPAEVPFPTDLSNVPPNARRPRGGAAAIAG</sequence>
<dbReference type="RefSeq" id="WP_055460945.1">
    <property type="nucleotide sequence ID" value="NZ_CYHC01000016.1"/>
</dbReference>
<keyword evidence="2" id="KW-1185">Reference proteome</keyword>
<reference evidence="1 2" key="1">
    <citation type="submission" date="2015-08" db="EMBL/GenBank/DDBJ databases">
        <authorList>
            <person name="Varghese N."/>
        </authorList>
    </citation>
    <scope>NUCLEOTIDE SEQUENCE [LARGE SCALE GENOMIC DNA]</scope>
    <source>
        <strain evidence="1 2">DSM 18167</strain>
    </source>
</reference>
<organism evidence="1 2">
    <name type="scientific">Chelatococcus sambhunathii</name>
    <dbReference type="NCBI Taxonomy" id="363953"/>
    <lineage>
        <taxon>Bacteria</taxon>
        <taxon>Pseudomonadati</taxon>
        <taxon>Pseudomonadota</taxon>
        <taxon>Alphaproteobacteria</taxon>
        <taxon>Hyphomicrobiales</taxon>
        <taxon>Chelatococcaceae</taxon>
        <taxon>Chelatococcus</taxon>
    </lineage>
</organism>
<comment type="caution">
    <text evidence="1">The sequence shown here is derived from an EMBL/GenBank/DDBJ whole genome shotgun (WGS) entry which is preliminary data.</text>
</comment>
<dbReference type="EMBL" id="CYHC01000016">
    <property type="protein sequence ID" value="CUA90858.1"/>
    <property type="molecule type" value="Genomic_DNA"/>
</dbReference>